<dbReference type="EMBL" id="LQQC01000004">
    <property type="protein sequence ID" value="KXZ59412.1"/>
    <property type="molecule type" value="Genomic_DNA"/>
</dbReference>
<dbReference type="PANTHER" id="PTHR33231">
    <property type="entry name" value="30S RIBOSOMAL PROTEIN"/>
    <property type="match status" value="1"/>
</dbReference>
<comment type="subunit">
    <text evidence="2">Interacts with 100S ribosomes.</text>
</comment>
<sequence>MDIVVKGRGLAISDSFRTHIEDKISKAEKLSPDAQAVEVNITHEDSVRRPDEAFRVEITVFSKGAVLRAEAHASDKYAALDLAWAKLLERLRRARDRRKISRKGGHRRQSTGEAFAEMPVVDAPAAPAAAEDGEPAVEEDGDAEEADPTNGRIQAEGDSPVLLREKTFPAEPIGIEEALNRMEMVGHDFYLFIDEETSQPSVVYRRRGWSYGVIALDDSKNS</sequence>
<evidence type="ECO:0000313" key="6">
    <source>
        <dbReference type="Proteomes" id="UP000243589"/>
    </source>
</evidence>
<dbReference type="Pfam" id="PF02482">
    <property type="entry name" value="Ribosomal_S30AE"/>
    <property type="match status" value="1"/>
</dbReference>
<dbReference type="InterPro" id="IPR032528">
    <property type="entry name" value="Ribosom_S30AE_C"/>
</dbReference>
<gene>
    <name evidence="5" type="primary">lrtA</name>
    <name evidence="2" type="synonym">hpf</name>
    <name evidence="5" type="ORF">Bravens_00346</name>
</gene>
<dbReference type="RefSeq" id="WP_062019753.1">
    <property type="nucleotide sequence ID" value="NZ_LQQC01000004.1"/>
</dbReference>
<dbReference type="GO" id="GO:0045900">
    <property type="term" value="P:negative regulation of translational elongation"/>
    <property type="evidence" value="ECO:0007669"/>
    <property type="project" value="TreeGrafter"/>
</dbReference>
<protein>
    <recommendedName>
        <fullName evidence="2">Ribosome hibernation promoting factor</fullName>
        <shortName evidence="2">HPF</shortName>
    </recommendedName>
</protein>
<dbReference type="AlphaFoldDB" id="A0A150HBB6"/>
<feature type="domain" description="Sigma 54 modulation/S30EA ribosomal protein C-terminal" evidence="4">
    <location>
        <begin position="159"/>
        <end position="213"/>
    </location>
</feature>
<evidence type="ECO:0000313" key="5">
    <source>
        <dbReference type="EMBL" id="KXZ59412.1"/>
    </source>
</evidence>
<dbReference type="InterPro" id="IPR050574">
    <property type="entry name" value="HPF/YfiA_ribosome-assoc"/>
</dbReference>
<dbReference type="HAMAP" id="MF_00839">
    <property type="entry name" value="HPF"/>
    <property type="match status" value="1"/>
</dbReference>
<name>A0A150HBB6_9MICO</name>
<comment type="function">
    <text evidence="2">Required for dimerization of active 70S ribosomes into 100S ribosomes in stationary phase; 100S ribosomes are translationally inactive and sometimes present during exponential growth.</text>
</comment>
<evidence type="ECO:0000256" key="2">
    <source>
        <dbReference type="HAMAP-Rule" id="MF_00839"/>
    </source>
</evidence>
<keyword evidence="1 2" id="KW-0810">Translation regulation</keyword>
<comment type="subcellular location">
    <subcellularLocation>
        <location evidence="2">Cytoplasm</location>
    </subcellularLocation>
</comment>
<feature type="compositionally biased region" description="Low complexity" evidence="3">
    <location>
        <begin position="116"/>
        <end position="130"/>
    </location>
</feature>
<accession>A0A150HBB6</accession>
<dbReference type="InterPro" id="IPR034694">
    <property type="entry name" value="HPF_long/plastid"/>
</dbReference>
<dbReference type="Pfam" id="PF16321">
    <property type="entry name" value="Ribosom_S30AE_C"/>
    <property type="match status" value="1"/>
</dbReference>
<reference evidence="5 6" key="1">
    <citation type="submission" date="2016-01" db="EMBL/GenBank/DDBJ databases">
        <title>Use of Whole Genome Sequencing to ascertain that Brevibacterium massiliense (Roux, Raoult 2009) is a later heterotypic synonym of Brevibacterium ravenspurgense (Mages 2008).</title>
        <authorList>
            <person name="Bernier A.-M."/>
            <person name="Burdz T."/>
            <person name="Huynh C."/>
            <person name="Pachecho A.L."/>
            <person name="Wiebe D."/>
            <person name="Bonner C."/>
            <person name="Bernard K."/>
        </authorList>
    </citation>
    <scope>NUCLEOTIDE SEQUENCE [LARGE SCALE GENOMIC DNA]</scope>
    <source>
        <strain evidence="5 6">CCUG56047</strain>
    </source>
</reference>
<dbReference type="CDD" id="cd00552">
    <property type="entry name" value="RaiA"/>
    <property type="match status" value="1"/>
</dbReference>
<dbReference type="InterPro" id="IPR003489">
    <property type="entry name" value="RHF/RaiA"/>
</dbReference>
<organism evidence="5 6">
    <name type="scientific">Brevibacterium ravenspurgense</name>
    <dbReference type="NCBI Taxonomy" id="479117"/>
    <lineage>
        <taxon>Bacteria</taxon>
        <taxon>Bacillati</taxon>
        <taxon>Actinomycetota</taxon>
        <taxon>Actinomycetes</taxon>
        <taxon>Micrococcales</taxon>
        <taxon>Brevibacteriaceae</taxon>
        <taxon>Brevibacterium</taxon>
    </lineage>
</organism>
<dbReference type="InterPro" id="IPR038416">
    <property type="entry name" value="Ribosom_S30AE_C_sf"/>
</dbReference>
<dbReference type="NCBIfam" id="TIGR00741">
    <property type="entry name" value="yfiA"/>
    <property type="match status" value="1"/>
</dbReference>
<dbReference type="Proteomes" id="UP000243589">
    <property type="component" value="Unassembled WGS sequence"/>
</dbReference>
<feature type="compositionally biased region" description="Basic residues" evidence="3">
    <location>
        <begin position="99"/>
        <end position="109"/>
    </location>
</feature>
<evidence type="ECO:0000256" key="1">
    <source>
        <dbReference type="ARBA" id="ARBA00022845"/>
    </source>
</evidence>
<feature type="compositionally biased region" description="Acidic residues" evidence="3">
    <location>
        <begin position="131"/>
        <end position="147"/>
    </location>
</feature>
<dbReference type="PANTHER" id="PTHR33231:SF1">
    <property type="entry name" value="30S RIBOSOMAL PROTEIN"/>
    <property type="match status" value="1"/>
</dbReference>
<dbReference type="Gene3D" id="3.30.505.50">
    <property type="entry name" value="Sigma 54 modulation/S30EA ribosomal protein, C-terminal domain"/>
    <property type="match status" value="1"/>
</dbReference>
<dbReference type="GO" id="GO:0022627">
    <property type="term" value="C:cytosolic small ribosomal subunit"/>
    <property type="evidence" value="ECO:0007669"/>
    <property type="project" value="TreeGrafter"/>
</dbReference>
<proteinExistence type="inferred from homology"/>
<evidence type="ECO:0000259" key="4">
    <source>
        <dbReference type="Pfam" id="PF16321"/>
    </source>
</evidence>
<keyword evidence="2" id="KW-0963">Cytoplasm</keyword>
<keyword evidence="6" id="KW-1185">Reference proteome</keyword>
<feature type="region of interest" description="Disordered" evidence="3">
    <location>
        <begin position="99"/>
        <end position="159"/>
    </location>
</feature>
<evidence type="ECO:0000256" key="3">
    <source>
        <dbReference type="SAM" id="MobiDB-lite"/>
    </source>
</evidence>
<dbReference type="PATRIC" id="fig|479117.4.peg.342"/>
<dbReference type="Gene3D" id="3.30.160.100">
    <property type="entry name" value="Ribosome hibernation promotion factor-like"/>
    <property type="match status" value="1"/>
</dbReference>
<comment type="caution">
    <text evidence="5">The sequence shown here is derived from an EMBL/GenBank/DDBJ whole genome shotgun (WGS) entry which is preliminary data.</text>
</comment>
<dbReference type="InterPro" id="IPR036567">
    <property type="entry name" value="RHF-like"/>
</dbReference>
<dbReference type="SUPFAM" id="SSF69754">
    <property type="entry name" value="Ribosome binding protein Y (YfiA homologue)"/>
    <property type="match status" value="1"/>
</dbReference>
<dbReference type="GO" id="GO:0043024">
    <property type="term" value="F:ribosomal small subunit binding"/>
    <property type="evidence" value="ECO:0007669"/>
    <property type="project" value="TreeGrafter"/>
</dbReference>
<comment type="similarity">
    <text evidence="2">Belongs to the HPF/YfiA ribosome-associated protein family. Long HPF subfamily.</text>
</comment>